<evidence type="ECO:0000313" key="1">
    <source>
        <dbReference type="EMBL" id="QPP05323.1"/>
    </source>
</evidence>
<protein>
    <submittedName>
        <fullName evidence="1">Uncharacterized protein</fullName>
    </submittedName>
</protein>
<accession>A0A7T1T2R4</accession>
<keyword evidence="2" id="KW-1185">Reference proteome</keyword>
<gene>
    <name evidence="1" type="ORF">G4Z16_01745</name>
</gene>
<organism evidence="1 2">
    <name type="scientific">Streptomyces bathyalis</name>
    <dbReference type="NCBI Taxonomy" id="2710756"/>
    <lineage>
        <taxon>Bacteria</taxon>
        <taxon>Bacillati</taxon>
        <taxon>Actinomycetota</taxon>
        <taxon>Actinomycetes</taxon>
        <taxon>Kitasatosporales</taxon>
        <taxon>Streptomycetaceae</taxon>
        <taxon>Streptomyces</taxon>
    </lineage>
</organism>
<sequence>MARLLVRGTDLVVRLSWWEKTAARHRDVRVPLTEVRRVGVERDWWRALRGVARRGVWISGALYVGTRRHHREDDFVALRTGGPVVCVELWPGSPWHLLAVSVADPEATARWLHDRAPHLDPRGRGRSEQAEVWDWVADRVTLWPSP</sequence>
<reference evidence="2" key="1">
    <citation type="submission" date="2020-02" db="EMBL/GenBank/DDBJ databases">
        <title>Streptomyces sp. ASO4wet.</title>
        <authorList>
            <person name="Risdian C."/>
            <person name="Landwehr W."/>
            <person name="Schupp P."/>
            <person name="Wink J."/>
        </authorList>
    </citation>
    <scope>NUCLEOTIDE SEQUENCE [LARGE SCALE GENOMIC DNA]</scope>
    <source>
        <strain evidence="2">ASO4wet</strain>
    </source>
</reference>
<dbReference type="EMBL" id="CP048882">
    <property type="protein sequence ID" value="QPP05323.1"/>
    <property type="molecule type" value="Genomic_DNA"/>
</dbReference>
<evidence type="ECO:0000313" key="2">
    <source>
        <dbReference type="Proteomes" id="UP000595046"/>
    </source>
</evidence>
<dbReference type="AlphaFoldDB" id="A0A7T1T2R4"/>
<proteinExistence type="predicted"/>
<name>A0A7T1T2R4_9ACTN</name>
<dbReference type="RefSeq" id="WP_197348832.1">
    <property type="nucleotide sequence ID" value="NZ_CP048882.1"/>
</dbReference>
<dbReference type="Proteomes" id="UP000595046">
    <property type="component" value="Chromosome"/>
</dbReference>
<dbReference type="KEGG" id="sbat:G4Z16_01745"/>